<dbReference type="AlphaFoldDB" id="A0A1I3UHY3"/>
<organism evidence="3 4">
    <name type="scientific">Thermoflavimicrobium dichotomicum</name>
    <dbReference type="NCBI Taxonomy" id="46223"/>
    <lineage>
        <taxon>Bacteria</taxon>
        <taxon>Bacillati</taxon>
        <taxon>Bacillota</taxon>
        <taxon>Bacilli</taxon>
        <taxon>Bacillales</taxon>
        <taxon>Thermoactinomycetaceae</taxon>
        <taxon>Thermoflavimicrobium</taxon>
    </lineage>
</organism>
<accession>A0A1I3UHY3</accession>
<name>A0A1I3UHY3_9BACL</name>
<feature type="domain" description="Phage head morphogenesis" evidence="2">
    <location>
        <begin position="134"/>
        <end position="254"/>
    </location>
</feature>
<dbReference type="NCBIfam" id="TIGR01641">
    <property type="entry name" value="phageSPP1_gp7"/>
    <property type="match status" value="1"/>
</dbReference>
<evidence type="ECO:0000256" key="1">
    <source>
        <dbReference type="SAM" id="Coils"/>
    </source>
</evidence>
<protein>
    <submittedName>
        <fullName evidence="3">Phage putative head morphogenesis protein, SPP1 gp7 family</fullName>
    </submittedName>
</protein>
<dbReference type="STRING" id="46223.SAMN05421852_12537"/>
<reference evidence="3 4" key="1">
    <citation type="submission" date="2016-10" db="EMBL/GenBank/DDBJ databases">
        <authorList>
            <person name="de Groot N.N."/>
        </authorList>
    </citation>
    <scope>NUCLEOTIDE SEQUENCE [LARGE SCALE GENOMIC DNA]</scope>
    <source>
        <strain evidence="3 4">DSM 44778</strain>
    </source>
</reference>
<dbReference type="InterPro" id="IPR006528">
    <property type="entry name" value="Phage_head_morphogenesis_dom"/>
</dbReference>
<dbReference type="EMBL" id="FORR01000025">
    <property type="protein sequence ID" value="SFJ83094.1"/>
    <property type="molecule type" value="Genomic_DNA"/>
</dbReference>
<evidence type="ECO:0000259" key="2">
    <source>
        <dbReference type="Pfam" id="PF04233"/>
    </source>
</evidence>
<evidence type="ECO:0000313" key="3">
    <source>
        <dbReference type="EMBL" id="SFJ83094.1"/>
    </source>
</evidence>
<keyword evidence="4" id="KW-1185">Reference proteome</keyword>
<evidence type="ECO:0000313" key="4">
    <source>
        <dbReference type="Proteomes" id="UP000199545"/>
    </source>
</evidence>
<keyword evidence="1" id="KW-0175">Coiled coil</keyword>
<dbReference type="Proteomes" id="UP000199545">
    <property type="component" value="Unassembled WGS sequence"/>
</dbReference>
<proteinExistence type="predicted"/>
<dbReference type="Pfam" id="PF04233">
    <property type="entry name" value="Phage_Mu_F"/>
    <property type="match status" value="1"/>
</dbReference>
<feature type="coiled-coil region" evidence="1">
    <location>
        <begin position="10"/>
        <end position="37"/>
    </location>
</feature>
<sequence>MEKRMDRILAKTEKTLLKEYRNALKKIRAELAQLYGTFPLTGAKSLEARRLRNLEIFILNEINRIYRNNQSTLYDSLSEMYNMTGWAIEMEIGGAQMAWGVINPDVIRRAVMAPIDKLTLNDRLERNRRKIIAEIKHQLTQGLIMGNSYEKIAQRIKNVLEQDVRKARVIARTEGHRIRNTGKFDSAKRAAELGLEMVKVWDATLDHRTRPAHRKLDGKKVGVNENFISPAGGIGPGPGMMNHPKDDIQCRCIFRLEFPGFEPQKRRIRGEGVQPYTTYERWAKARGFKVGM</sequence>
<gene>
    <name evidence="3" type="ORF">SAMN05421852_12537</name>
</gene>